<dbReference type="SUPFAM" id="SSF51735">
    <property type="entry name" value="NAD(P)-binding Rossmann-fold domains"/>
    <property type="match status" value="1"/>
</dbReference>
<dbReference type="InterPro" id="IPR057326">
    <property type="entry name" value="KR_dom"/>
</dbReference>
<evidence type="ECO:0000313" key="4">
    <source>
        <dbReference type="EMBL" id="KKO73368.1"/>
    </source>
</evidence>
<dbReference type="GO" id="GO:0030497">
    <property type="term" value="P:fatty acid elongation"/>
    <property type="evidence" value="ECO:0007669"/>
    <property type="project" value="TreeGrafter"/>
</dbReference>
<evidence type="ECO:0000313" key="6">
    <source>
        <dbReference type="Proteomes" id="UP000078084"/>
    </source>
</evidence>
<dbReference type="EMBL" id="LBNE01000001">
    <property type="protein sequence ID" value="KKO73368.1"/>
    <property type="molecule type" value="Genomic_DNA"/>
</dbReference>
<dbReference type="PROSITE" id="PS00061">
    <property type="entry name" value="ADH_SHORT"/>
    <property type="match status" value="1"/>
</dbReference>
<dbReference type="PATRIC" id="fig|206506.3.peg.814"/>
<evidence type="ECO:0000256" key="2">
    <source>
        <dbReference type="ARBA" id="ARBA00023002"/>
    </source>
</evidence>
<keyword evidence="6" id="KW-1185">Reference proteome</keyword>
<evidence type="ECO:0000313" key="5">
    <source>
        <dbReference type="EMBL" id="RZS73308.1"/>
    </source>
</evidence>
<dbReference type="FunFam" id="3.40.50.720:FF:000173">
    <property type="entry name" value="3-oxoacyl-[acyl-carrier protein] reductase"/>
    <property type="match status" value="1"/>
</dbReference>
<evidence type="ECO:0000256" key="1">
    <source>
        <dbReference type="ARBA" id="ARBA00006484"/>
    </source>
</evidence>
<organism evidence="4 6">
    <name type="scientific">Kerstersia gyiorum</name>
    <dbReference type="NCBI Taxonomy" id="206506"/>
    <lineage>
        <taxon>Bacteria</taxon>
        <taxon>Pseudomonadati</taxon>
        <taxon>Pseudomonadota</taxon>
        <taxon>Betaproteobacteria</taxon>
        <taxon>Burkholderiales</taxon>
        <taxon>Alcaligenaceae</taxon>
        <taxon>Kerstersia</taxon>
    </lineage>
</organism>
<dbReference type="PANTHER" id="PTHR42760:SF129">
    <property type="entry name" value="OXIDOREDUCTASE"/>
    <property type="match status" value="1"/>
</dbReference>
<dbReference type="Proteomes" id="UP000292039">
    <property type="component" value="Unassembled WGS sequence"/>
</dbReference>
<dbReference type="InterPro" id="IPR036291">
    <property type="entry name" value="NAD(P)-bd_dom_sf"/>
</dbReference>
<dbReference type="EMBL" id="SGWZ01000001">
    <property type="protein sequence ID" value="RZS73308.1"/>
    <property type="molecule type" value="Genomic_DNA"/>
</dbReference>
<evidence type="ECO:0000259" key="3">
    <source>
        <dbReference type="SMART" id="SM00822"/>
    </source>
</evidence>
<dbReference type="AlphaFoldDB" id="A0A171KWV1"/>
<comment type="similarity">
    <text evidence="1">Belongs to the short-chain dehydrogenases/reductases (SDR) family.</text>
</comment>
<accession>A0A171KWV1</accession>
<name>A0A171KWV1_9BURK</name>
<reference evidence="5 7" key="2">
    <citation type="submission" date="2019-02" db="EMBL/GenBank/DDBJ databases">
        <title>Genomic Encyclopedia of Type Strains, Phase IV (KMG-IV): sequencing the most valuable type-strain genomes for metagenomic binning, comparative biology and taxonomic classification.</title>
        <authorList>
            <person name="Goeker M."/>
        </authorList>
    </citation>
    <scope>NUCLEOTIDE SEQUENCE [LARGE SCALE GENOMIC DNA]</scope>
    <source>
        <strain evidence="5 7">DSM 16618</strain>
    </source>
</reference>
<keyword evidence="2" id="KW-0560">Oxidoreductase</keyword>
<sequence length="246" mass="25578">MNMEKRGRVALVAGAAGGIGAAVAQRLAREGAALALLDRDVERVMVLADSLPGSLALACDLTDEAEVAAAVGQTVAHWGRLDILVHSVGLIGSSLPVHELPVCDWDRIMAVNLRSAFLCTRAVVAPMLEHDYGRIVHIASIAGKEGNAQQSAYSASKAGVIALVKSQGKELARTGIRVNGIAPAVIQTALAEQMTPEVKASVLARIPMGRPGEPQEVAGMVSWLASDECSFSTGATFDLSGGRATY</sequence>
<dbReference type="InterPro" id="IPR020904">
    <property type="entry name" value="Sc_DH/Rdtase_CS"/>
</dbReference>
<dbReference type="PRINTS" id="PR00081">
    <property type="entry name" value="GDHRDH"/>
</dbReference>
<dbReference type="Gene3D" id="3.40.50.720">
    <property type="entry name" value="NAD(P)-binding Rossmann-like Domain"/>
    <property type="match status" value="1"/>
</dbReference>
<dbReference type="PANTHER" id="PTHR42760">
    <property type="entry name" value="SHORT-CHAIN DEHYDROGENASES/REDUCTASES FAMILY MEMBER"/>
    <property type="match status" value="1"/>
</dbReference>
<proteinExistence type="inferred from homology"/>
<comment type="caution">
    <text evidence="4">The sequence shown here is derived from an EMBL/GenBank/DDBJ whole genome shotgun (WGS) entry which is preliminary data.</text>
</comment>
<dbReference type="RefSeq" id="WP_068367586.1">
    <property type="nucleotide sequence ID" value="NZ_CBCSEB010000022.1"/>
</dbReference>
<dbReference type="GO" id="GO:0016616">
    <property type="term" value="F:oxidoreductase activity, acting on the CH-OH group of donors, NAD or NADP as acceptor"/>
    <property type="evidence" value="ECO:0007669"/>
    <property type="project" value="TreeGrafter"/>
</dbReference>
<dbReference type="Pfam" id="PF13561">
    <property type="entry name" value="adh_short_C2"/>
    <property type="match status" value="1"/>
</dbReference>
<gene>
    <name evidence="4" type="ORF">AAV32_03730</name>
    <name evidence="5" type="ORF">EV679_0499</name>
</gene>
<dbReference type="InterPro" id="IPR002347">
    <property type="entry name" value="SDR_fam"/>
</dbReference>
<dbReference type="SMART" id="SM00822">
    <property type="entry name" value="PKS_KR"/>
    <property type="match status" value="1"/>
</dbReference>
<reference evidence="4 6" key="1">
    <citation type="submission" date="2015-04" db="EMBL/GenBank/DDBJ databases">
        <title>Genome sequence of Kerstersia gyiorum CG1.</title>
        <authorList>
            <person name="Greninger A.L."/>
            <person name="Kozyreva V."/>
            <person name="Chaturvedi V."/>
        </authorList>
    </citation>
    <scope>NUCLEOTIDE SEQUENCE [LARGE SCALE GENOMIC DNA]</scope>
    <source>
        <strain evidence="4 6">CG1</strain>
    </source>
</reference>
<dbReference type="CDD" id="cd05233">
    <property type="entry name" value="SDR_c"/>
    <property type="match status" value="1"/>
</dbReference>
<protein>
    <submittedName>
        <fullName evidence="4">3-oxoacyl-ACP reductase</fullName>
    </submittedName>
    <submittedName>
        <fullName evidence="5">3-oxoacyl-[acyl-carrier protein] reductase</fullName>
    </submittedName>
</protein>
<feature type="domain" description="Ketoreductase" evidence="3">
    <location>
        <begin position="8"/>
        <end position="184"/>
    </location>
</feature>
<dbReference type="STRING" id="206506.AAV32_03730"/>
<dbReference type="PRINTS" id="PR00080">
    <property type="entry name" value="SDRFAMILY"/>
</dbReference>
<evidence type="ECO:0000313" key="7">
    <source>
        <dbReference type="Proteomes" id="UP000292039"/>
    </source>
</evidence>
<dbReference type="Proteomes" id="UP000078084">
    <property type="component" value="Unassembled WGS sequence"/>
</dbReference>
<dbReference type="OrthoDB" id="196630at2"/>